<gene>
    <name evidence="10" type="ORF">GA0070564_1128</name>
</gene>
<dbReference type="PROSITE" id="PS50850">
    <property type="entry name" value="MFS"/>
    <property type="match status" value="1"/>
</dbReference>
<reference evidence="11" key="1">
    <citation type="submission" date="2016-06" db="EMBL/GenBank/DDBJ databases">
        <authorList>
            <person name="Varghese N."/>
            <person name="Submissions Spin"/>
        </authorList>
    </citation>
    <scope>NUCLEOTIDE SEQUENCE [LARGE SCALE GENOMIC DNA]</scope>
    <source>
        <strain evidence="11">DSM 44830</strain>
    </source>
</reference>
<evidence type="ECO:0000256" key="1">
    <source>
        <dbReference type="ARBA" id="ARBA00004651"/>
    </source>
</evidence>
<evidence type="ECO:0000256" key="6">
    <source>
        <dbReference type="ARBA" id="ARBA00022989"/>
    </source>
</evidence>
<evidence type="ECO:0000256" key="2">
    <source>
        <dbReference type="ARBA" id="ARBA00008537"/>
    </source>
</evidence>
<keyword evidence="7 8" id="KW-0472">Membrane</keyword>
<keyword evidence="6 8" id="KW-1133">Transmembrane helix</keyword>
<dbReference type="GO" id="GO:0005886">
    <property type="term" value="C:plasma membrane"/>
    <property type="evidence" value="ECO:0007669"/>
    <property type="project" value="UniProtKB-SubCell"/>
</dbReference>
<evidence type="ECO:0000313" key="11">
    <source>
        <dbReference type="Proteomes" id="UP000199504"/>
    </source>
</evidence>
<feature type="transmembrane region" description="Helical" evidence="8">
    <location>
        <begin position="460"/>
        <end position="484"/>
    </location>
</feature>
<keyword evidence="3" id="KW-0813">Transport</keyword>
<comment type="subcellular location">
    <subcellularLocation>
        <location evidence="1">Cell membrane</location>
        <topology evidence="1">Multi-pass membrane protein</topology>
    </subcellularLocation>
</comment>
<feature type="transmembrane region" description="Helical" evidence="8">
    <location>
        <begin position="228"/>
        <end position="246"/>
    </location>
</feature>
<evidence type="ECO:0000256" key="8">
    <source>
        <dbReference type="SAM" id="Phobius"/>
    </source>
</evidence>
<feature type="transmembrane region" description="Helical" evidence="8">
    <location>
        <begin position="327"/>
        <end position="348"/>
    </location>
</feature>
<dbReference type="InterPro" id="IPR020846">
    <property type="entry name" value="MFS_dom"/>
</dbReference>
<dbReference type="STRING" id="262898.GA0070564_1128"/>
<evidence type="ECO:0000256" key="3">
    <source>
        <dbReference type="ARBA" id="ARBA00022448"/>
    </source>
</evidence>
<comment type="similarity">
    <text evidence="2">Belongs to the major facilitator superfamily. EmrB family.</text>
</comment>
<sequence>MIGGQPGRRATLLITGSAFFMVLLDTTIVTVTLPSVQRDIGAGLGALGWVVTGYALPFAAMLLPAGTLGDRYGRRQVFLVGLAVFTLGSALCALANGLPLLVTGRAVQGVGGAALGPASLALVAAAYPNERQRVRALGVWSAFTGAALPAGPVIGGLLLTATSNWRVVFAVNVPIGVITLIIGARALRDGPARTAARLDIAGLILSVGALAPLVFGLSYAGSRGWSDLRVLGCLTAGIVLLPAFLIRQSRARYPMLPLRLFRDRLFDTATAAAFTVGFVLTSHTFFLAQFFQDVQGLDPLASGLRTLPTTVAMAVTAPVAGRLAARFGYRMPVALGCAIGGAALLTLLRLQPDTAYSRLWWDLALLGAGFGLTLSPLIGAVLAAAPPELSGAASAVNNVARQLGGTIGIAALTTAVTARTATGLRATMSPENAGRLAHAGATAARATGPQGIAVGHAFTAAIHVTFIVNAALLLLTATASAALLTRRRHPIPDASPAHAIA</sequence>
<organism evidence="10 11">
    <name type="scientific">Micromonospora mirobrigensis</name>
    <dbReference type="NCBI Taxonomy" id="262898"/>
    <lineage>
        <taxon>Bacteria</taxon>
        <taxon>Bacillati</taxon>
        <taxon>Actinomycetota</taxon>
        <taxon>Actinomycetes</taxon>
        <taxon>Micromonosporales</taxon>
        <taxon>Micromonosporaceae</taxon>
        <taxon>Micromonospora</taxon>
    </lineage>
</organism>
<evidence type="ECO:0000313" key="10">
    <source>
        <dbReference type="EMBL" id="SCF45695.1"/>
    </source>
</evidence>
<dbReference type="Gene3D" id="1.20.1250.20">
    <property type="entry name" value="MFS general substrate transporter like domains"/>
    <property type="match status" value="1"/>
</dbReference>
<dbReference type="Gene3D" id="1.20.1720.10">
    <property type="entry name" value="Multidrug resistance protein D"/>
    <property type="match status" value="1"/>
</dbReference>
<dbReference type="SUPFAM" id="SSF103473">
    <property type="entry name" value="MFS general substrate transporter"/>
    <property type="match status" value="1"/>
</dbReference>
<dbReference type="InterPro" id="IPR036259">
    <property type="entry name" value="MFS_trans_sf"/>
</dbReference>
<accession>A0A1C5AKE1</accession>
<dbReference type="GO" id="GO:0022857">
    <property type="term" value="F:transmembrane transporter activity"/>
    <property type="evidence" value="ECO:0007669"/>
    <property type="project" value="InterPro"/>
</dbReference>
<dbReference type="PANTHER" id="PTHR42718">
    <property type="entry name" value="MAJOR FACILITATOR SUPERFAMILY MULTIDRUG TRANSPORTER MFSC"/>
    <property type="match status" value="1"/>
</dbReference>
<evidence type="ECO:0000259" key="9">
    <source>
        <dbReference type="PROSITE" id="PS50850"/>
    </source>
</evidence>
<feature type="transmembrane region" description="Helical" evidence="8">
    <location>
        <begin position="266"/>
        <end position="291"/>
    </location>
</feature>
<dbReference type="NCBIfam" id="TIGR00711">
    <property type="entry name" value="efflux_EmrB"/>
    <property type="match status" value="1"/>
</dbReference>
<evidence type="ECO:0000256" key="5">
    <source>
        <dbReference type="ARBA" id="ARBA00022692"/>
    </source>
</evidence>
<feature type="transmembrane region" description="Helical" evidence="8">
    <location>
        <begin position="106"/>
        <end position="127"/>
    </location>
</feature>
<keyword evidence="4" id="KW-1003">Cell membrane</keyword>
<feature type="transmembrane region" description="Helical" evidence="8">
    <location>
        <begin position="167"/>
        <end position="188"/>
    </location>
</feature>
<feature type="transmembrane region" description="Helical" evidence="8">
    <location>
        <begin position="12"/>
        <end position="34"/>
    </location>
</feature>
<keyword evidence="5 8" id="KW-0812">Transmembrane</keyword>
<dbReference type="RefSeq" id="WP_176730859.1">
    <property type="nucleotide sequence ID" value="NZ_FMCX01000012.1"/>
</dbReference>
<feature type="domain" description="Major facilitator superfamily (MFS) profile" evidence="9">
    <location>
        <begin position="11"/>
        <end position="488"/>
    </location>
</feature>
<evidence type="ECO:0000256" key="4">
    <source>
        <dbReference type="ARBA" id="ARBA00022475"/>
    </source>
</evidence>
<dbReference type="CDD" id="cd17321">
    <property type="entry name" value="MFS_MMR_MDR_like"/>
    <property type="match status" value="1"/>
</dbReference>
<dbReference type="Proteomes" id="UP000199504">
    <property type="component" value="Unassembled WGS sequence"/>
</dbReference>
<dbReference type="Pfam" id="PF07690">
    <property type="entry name" value="MFS_1"/>
    <property type="match status" value="1"/>
</dbReference>
<dbReference type="PANTHER" id="PTHR42718:SF9">
    <property type="entry name" value="MAJOR FACILITATOR SUPERFAMILY MULTIDRUG TRANSPORTER MFSC"/>
    <property type="match status" value="1"/>
</dbReference>
<dbReference type="EMBL" id="FMCX01000012">
    <property type="protein sequence ID" value="SCF45695.1"/>
    <property type="molecule type" value="Genomic_DNA"/>
</dbReference>
<feature type="transmembrane region" description="Helical" evidence="8">
    <location>
        <begin position="360"/>
        <end position="385"/>
    </location>
</feature>
<feature type="transmembrane region" description="Helical" evidence="8">
    <location>
        <begin position="139"/>
        <end position="161"/>
    </location>
</feature>
<name>A0A1C5AKE1_9ACTN</name>
<dbReference type="AlphaFoldDB" id="A0A1C5AKE1"/>
<keyword evidence="11" id="KW-1185">Reference proteome</keyword>
<feature type="transmembrane region" description="Helical" evidence="8">
    <location>
        <begin position="200"/>
        <end position="222"/>
    </location>
</feature>
<protein>
    <submittedName>
        <fullName evidence="10">MFS transporter, DHA2 family, methylenomycin A resistance protein</fullName>
    </submittedName>
</protein>
<feature type="transmembrane region" description="Helical" evidence="8">
    <location>
        <begin position="46"/>
        <end position="65"/>
    </location>
</feature>
<dbReference type="InterPro" id="IPR004638">
    <property type="entry name" value="EmrB-like"/>
</dbReference>
<proteinExistence type="inferred from homology"/>
<feature type="transmembrane region" description="Helical" evidence="8">
    <location>
        <begin position="77"/>
        <end position="100"/>
    </location>
</feature>
<dbReference type="InterPro" id="IPR011701">
    <property type="entry name" value="MFS"/>
</dbReference>
<evidence type="ECO:0000256" key="7">
    <source>
        <dbReference type="ARBA" id="ARBA00023136"/>
    </source>
</evidence>